<proteinExistence type="predicted"/>
<accession>A0A7R7ZJ21</accession>
<sequence length="117" mass="13572">MMIRALERSLQHLLEHVKLGEMYAKNADILESDTPAGEEVRALIKQFIDDSEPDTIDLEIELDLRYYEYFPLVYHDGSDEHEWDVKRYIPRPGCRAPHVFLKDGVTSTYDLFGSGPE</sequence>
<dbReference type="AlphaFoldDB" id="A0A7R7ZJ21"/>
<dbReference type="GeneID" id="66978257"/>
<reference evidence="1" key="1">
    <citation type="submission" date="2021-01" db="EMBL/GenBank/DDBJ databases">
        <authorList>
            <consortium name="Aspergillus chevalieri M1 genome sequencing consortium"/>
            <person name="Kazuki M."/>
            <person name="Futagami T."/>
        </authorList>
    </citation>
    <scope>NUCLEOTIDE SEQUENCE</scope>
    <source>
        <strain evidence="1">M1</strain>
    </source>
</reference>
<reference evidence="1" key="2">
    <citation type="submission" date="2021-02" db="EMBL/GenBank/DDBJ databases">
        <title>Aspergillus chevalieri M1 genome sequence.</title>
        <authorList>
            <person name="Kadooka C."/>
            <person name="Mori K."/>
            <person name="Futagami T."/>
        </authorList>
    </citation>
    <scope>NUCLEOTIDE SEQUENCE</scope>
    <source>
        <strain evidence="1">M1</strain>
    </source>
</reference>
<gene>
    <name evidence="1" type="ORF">ACHE_11300S</name>
</gene>
<dbReference type="KEGG" id="ache:ACHE_11300S"/>
<dbReference type="RefSeq" id="XP_043132420.1">
    <property type="nucleotide sequence ID" value="XM_043275855.1"/>
</dbReference>
<protein>
    <submittedName>
        <fullName evidence="1">Uncharacterized protein</fullName>
    </submittedName>
</protein>
<evidence type="ECO:0000313" key="2">
    <source>
        <dbReference type="Proteomes" id="UP000637239"/>
    </source>
</evidence>
<dbReference type="Proteomes" id="UP000637239">
    <property type="component" value="Chromosome 1"/>
</dbReference>
<organism evidence="1 2">
    <name type="scientific">Aspergillus chevalieri</name>
    <name type="common">Eurotium chevalieri</name>
    <dbReference type="NCBI Taxonomy" id="182096"/>
    <lineage>
        <taxon>Eukaryota</taxon>
        <taxon>Fungi</taxon>
        <taxon>Dikarya</taxon>
        <taxon>Ascomycota</taxon>
        <taxon>Pezizomycotina</taxon>
        <taxon>Eurotiomycetes</taxon>
        <taxon>Eurotiomycetidae</taxon>
        <taxon>Eurotiales</taxon>
        <taxon>Aspergillaceae</taxon>
        <taxon>Aspergillus</taxon>
        <taxon>Aspergillus subgen. Aspergillus</taxon>
    </lineage>
</organism>
<evidence type="ECO:0000313" key="1">
    <source>
        <dbReference type="EMBL" id="BCR83898.1"/>
    </source>
</evidence>
<dbReference type="EMBL" id="AP024416">
    <property type="protein sequence ID" value="BCR83898.1"/>
    <property type="molecule type" value="Genomic_DNA"/>
</dbReference>
<name>A0A7R7ZJ21_ASPCH</name>
<dbReference type="Gene3D" id="3.40.30.120">
    <property type="match status" value="1"/>
</dbReference>
<keyword evidence="2" id="KW-1185">Reference proteome</keyword>